<proteinExistence type="predicted"/>
<name>A0A183IMI0_9BILA</name>
<organism evidence="3">
    <name type="scientific">Soboliphyme baturini</name>
    <dbReference type="NCBI Taxonomy" id="241478"/>
    <lineage>
        <taxon>Eukaryota</taxon>
        <taxon>Metazoa</taxon>
        <taxon>Ecdysozoa</taxon>
        <taxon>Nematoda</taxon>
        <taxon>Enoplea</taxon>
        <taxon>Dorylaimia</taxon>
        <taxon>Dioctophymatida</taxon>
        <taxon>Dioctophymatoidea</taxon>
        <taxon>Soboliphymatidae</taxon>
        <taxon>Soboliphyme</taxon>
    </lineage>
</organism>
<evidence type="ECO:0000313" key="2">
    <source>
        <dbReference type="Proteomes" id="UP000270296"/>
    </source>
</evidence>
<gene>
    <name evidence="1" type="ORF">SBAD_LOCUS4826</name>
</gene>
<dbReference type="EMBL" id="UZAM01008574">
    <property type="protein sequence ID" value="VDP05493.1"/>
    <property type="molecule type" value="Genomic_DNA"/>
</dbReference>
<reference evidence="1 2" key="2">
    <citation type="submission" date="2018-11" db="EMBL/GenBank/DDBJ databases">
        <authorList>
            <consortium name="Pathogen Informatics"/>
        </authorList>
    </citation>
    <scope>NUCLEOTIDE SEQUENCE [LARGE SCALE GENOMIC DNA]</scope>
</reference>
<evidence type="ECO:0000313" key="1">
    <source>
        <dbReference type="EMBL" id="VDP05493.1"/>
    </source>
</evidence>
<evidence type="ECO:0000313" key="3">
    <source>
        <dbReference type="WBParaSite" id="SBAD_0000502401-mRNA-1"/>
    </source>
</evidence>
<dbReference type="AlphaFoldDB" id="A0A183IMI0"/>
<dbReference type="Proteomes" id="UP000270296">
    <property type="component" value="Unassembled WGS sequence"/>
</dbReference>
<protein>
    <submittedName>
        <fullName evidence="3">ShKT domain-containing protein</fullName>
    </submittedName>
</protein>
<reference evidence="3" key="1">
    <citation type="submission" date="2016-06" db="UniProtKB">
        <authorList>
            <consortium name="WormBaseParasite"/>
        </authorList>
    </citation>
    <scope>IDENTIFICATION</scope>
</reference>
<keyword evidence="2" id="KW-1185">Reference proteome</keyword>
<dbReference type="WBParaSite" id="SBAD_0000502401-mRNA-1">
    <property type="protein sequence ID" value="SBAD_0000502401-mRNA-1"/>
    <property type="gene ID" value="SBAD_0000502401"/>
</dbReference>
<sequence>MSPFSLGGCARRPLGSCVRRTDQRADANIKLYIQSRCRKHCADCRKHCADALVPVPVPVPVLGLVLVLAMHTMCLLSTRSATAPITGR</sequence>
<accession>A0A183IMI0</accession>